<dbReference type="AlphaFoldDB" id="A0A1B7TGJ9"/>
<dbReference type="InterPro" id="IPR000626">
    <property type="entry name" value="Ubiquitin-like_dom"/>
</dbReference>
<dbReference type="InterPro" id="IPR022617">
    <property type="entry name" value="Rad60/SUMO-like_dom"/>
</dbReference>
<feature type="region of interest" description="Disordered" evidence="1">
    <location>
        <begin position="192"/>
        <end position="223"/>
    </location>
</feature>
<proteinExistence type="predicted"/>
<protein>
    <recommendedName>
        <fullName evidence="2">Ubiquitin-like domain-containing protein</fullName>
    </recommendedName>
</protein>
<dbReference type="InterPro" id="IPR029071">
    <property type="entry name" value="Ubiquitin-like_domsf"/>
</dbReference>
<dbReference type="SUPFAM" id="SSF54236">
    <property type="entry name" value="Ubiquitin-like"/>
    <property type="match status" value="1"/>
</dbReference>
<feature type="domain" description="Ubiquitin-like" evidence="2">
    <location>
        <begin position="627"/>
        <end position="701"/>
    </location>
</feature>
<evidence type="ECO:0000259" key="2">
    <source>
        <dbReference type="PROSITE" id="PS50053"/>
    </source>
</evidence>
<comment type="caution">
    <text evidence="3">The sequence shown here is derived from an EMBL/GenBank/DDBJ whole genome shotgun (WGS) entry which is preliminary data.</text>
</comment>
<dbReference type="EMBL" id="LXPE01000006">
    <property type="protein sequence ID" value="OBA27818.1"/>
    <property type="molecule type" value="Genomic_DNA"/>
</dbReference>
<dbReference type="CDD" id="cd17080">
    <property type="entry name" value="Ubl_SLD2_Esc2_like"/>
    <property type="match status" value="1"/>
</dbReference>
<feature type="region of interest" description="Disordered" evidence="1">
    <location>
        <begin position="600"/>
        <end position="625"/>
    </location>
</feature>
<evidence type="ECO:0000313" key="3">
    <source>
        <dbReference type="EMBL" id="OBA27818.1"/>
    </source>
</evidence>
<dbReference type="OrthoDB" id="3973415at2759"/>
<gene>
    <name evidence="3" type="ORF">HANVADRAFT_51935</name>
</gene>
<dbReference type="Pfam" id="PF11976">
    <property type="entry name" value="Rad60-SLD"/>
    <property type="match status" value="1"/>
</dbReference>
<feature type="region of interest" description="Disordered" evidence="1">
    <location>
        <begin position="236"/>
        <end position="300"/>
    </location>
</feature>
<feature type="compositionally biased region" description="Basic and acidic residues" evidence="1">
    <location>
        <begin position="260"/>
        <end position="274"/>
    </location>
</feature>
<evidence type="ECO:0000313" key="4">
    <source>
        <dbReference type="Proteomes" id="UP000092321"/>
    </source>
</evidence>
<sequence>MGFCTRSNTKSKEVEFISLLSSDDEEISNNQSVNTNIKPIIPATLQKEKSTSLNEDVNVDTFHIYITNKNVKVHYVDNFKDSKSKVTEVNKFKIEGKESKKYLISGEKSEMILSEINEITKKFNNKEEDNLSNIHINKEKYNKKLQEDSMKENEKIPLKKTITNETNDEQFYSFEKDDKQKTDLNVDTAITNESNDKIQNTVEENQNPESIDNYSYEDNTYDNKNQESIDDYVYEDNENDNENNESNQEFEVANNNSIDNVEKVENSDAKEEPVTKNINIKQENKPLVSKPTKSSKDNSLIDDGLEDDLFFFASSDDDECDENLPEVDVKDQINIDDIEKQSIGEKRKADEMDDDDGDEFNDFLDTPENNDNKVSKDIESFFDDDEEDDNIMNVSNKSKNILPPKIDKPTGMSSLSRLVMPVATPQIVKRQRTSLSSIIGDRASSSTSKTPEPKDKEKDKKVRVSIIAQLTGLEKCILVIDVKEKKPLKSILPKAIAAVLNQNNKPENPMYYNEYNCYFFHNKIELSPHITISDLRLNQQGESNIELTLVSRDQREKMLHSDYELMQTMQKQEERMKILDARLKYDDLDHTEKEWAQKISNLREQEIDSETNDGNGLGSEEEEEDDGKFNIKLLDKANKPLVIKVSSEMTISDIFNIYKEKKQVPLSAKVSIMFDGDVVELDETLDKLGLEDDDMLEFVVI</sequence>
<reference evidence="4" key="1">
    <citation type="journal article" date="2016" name="Proc. Natl. Acad. Sci. U.S.A.">
        <title>Comparative genomics of biotechnologically important yeasts.</title>
        <authorList>
            <person name="Riley R."/>
            <person name="Haridas S."/>
            <person name="Wolfe K.H."/>
            <person name="Lopes M.R."/>
            <person name="Hittinger C.T."/>
            <person name="Goeker M."/>
            <person name="Salamov A.A."/>
            <person name="Wisecaver J.H."/>
            <person name="Long T.M."/>
            <person name="Calvey C.H."/>
            <person name="Aerts A.L."/>
            <person name="Barry K.W."/>
            <person name="Choi C."/>
            <person name="Clum A."/>
            <person name="Coughlan A.Y."/>
            <person name="Deshpande S."/>
            <person name="Douglass A.P."/>
            <person name="Hanson S.J."/>
            <person name="Klenk H.-P."/>
            <person name="LaButti K.M."/>
            <person name="Lapidus A."/>
            <person name="Lindquist E.A."/>
            <person name="Lipzen A.M."/>
            <person name="Meier-Kolthoff J.P."/>
            <person name="Ohm R.A."/>
            <person name="Otillar R.P."/>
            <person name="Pangilinan J.L."/>
            <person name="Peng Y."/>
            <person name="Rokas A."/>
            <person name="Rosa C.A."/>
            <person name="Scheuner C."/>
            <person name="Sibirny A.A."/>
            <person name="Slot J.C."/>
            <person name="Stielow J.B."/>
            <person name="Sun H."/>
            <person name="Kurtzman C.P."/>
            <person name="Blackwell M."/>
            <person name="Grigoriev I.V."/>
            <person name="Jeffries T.W."/>
        </authorList>
    </citation>
    <scope>NUCLEOTIDE SEQUENCE [LARGE SCALE GENOMIC DNA]</scope>
    <source>
        <strain evidence="4">NRRL Y-1626</strain>
    </source>
</reference>
<dbReference type="Proteomes" id="UP000092321">
    <property type="component" value="Unassembled WGS sequence"/>
</dbReference>
<organism evidence="3 4">
    <name type="scientific">Hanseniaspora valbyensis NRRL Y-1626</name>
    <dbReference type="NCBI Taxonomy" id="766949"/>
    <lineage>
        <taxon>Eukaryota</taxon>
        <taxon>Fungi</taxon>
        <taxon>Dikarya</taxon>
        <taxon>Ascomycota</taxon>
        <taxon>Saccharomycotina</taxon>
        <taxon>Saccharomycetes</taxon>
        <taxon>Saccharomycodales</taxon>
        <taxon>Saccharomycodaceae</taxon>
        <taxon>Hanseniaspora</taxon>
    </lineage>
</organism>
<dbReference type="PROSITE" id="PS50053">
    <property type="entry name" value="UBIQUITIN_2"/>
    <property type="match status" value="1"/>
</dbReference>
<feature type="compositionally biased region" description="Basic and acidic residues" evidence="1">
    <location>
        <begin position="451"/>
        <end position="460"/>
    </location>
</feature>
<feature type="compositionally biased region" description="Basic and acidic residues" evidence="1">
    <location>
        <begin position="335"/>
        <end position="350"/>
    </location>
</feature>
<keyword evidence="4" id="KW-1185">Reference proteome</keyword>
<accession>A0A1B7TGJ9</accession>
<name>A0A1B7TGJ9_9ASCO</name>
<feature type="region of interest" description="Disordered" evidence="1">
    <location>
        <begin position="335"/>
        <end position="357"/>
    </location>
</feature>
<feature type="region of interest" description="Disordered" evidence="1">
    <location>
        <begin position="431"/>
        <end position="460"/>
    </location>
</feature>
<dbReference type="Gene3D" id="3.10.20.90">
    <property type="entry name" value="Phosphatidylinositol 3-kinase Catalytic Subunit, Chain A, domain 1"/>
    <property type="match status" value="1"/>
</dbReference>
<feature type="compositionally biased region" description="Polar residues" evidence="1">
    <location>
        <begin position="192"/>
        <end position="218"/>
    </location>
</feature>
<evidence type="ECO:0000256" key="1">
    <source>
        <dbReference type="SAM" id="MobiDB-lite"/>
    </source>
</evidence>